<proteinExistence type="predicted"/>
<protein>
    <submittedName>
        <fullName evidence="2">HNH endonuclease</fullName>
    </submittedName>
</protein>
<gene>
    <name evidence="2" type="ORF">ACFQKB_36500</name>
</gene>
<dbReference type="Proteomes" id="UP001596380">
    <property type="component" value="Unassembled WGS sequence"/>
</dbReference>
<dbReference type="InterPro" id="IPR003615">
    <property type="entry name" value="HNH_nuc"/>
</dbReference>
<evidence type="ECO:0000256" key="1">
    <source>
        <dbReference type="SAM" id="MobiDB-lite"/>
    </source>
</evidence>
<evidence type="ECO:0000313" key="3">
    <source>
        <dbReference type="Proteomes" id="UP001596380"/>
    </source>
</evidence>
<keyword evidence="2" id="KW-0255">Endonuclease</keyword>
<keyword evidence="2" id="KW-0540">Nuclease</keyword>
<keyword evidence="3" id="KW-1185">Reference proteome</keyword>
<dbReference type="EMBL" id="JBHSXS010000036">
    <property type="protein sequence ID" value="MFC6885307.1"/>
    <property type="molecule type" value="Genomic_DNA"/>
</dbReference>
<sequence length="99" mass="11301">MTFIAWEGSTRRDRLPANWSTEIVPRILARDGRRCLIGLPGCTVHATEVDHIRRGDDHRDTNLQAACTWCHGKKSSAEGNDARTRYSRRRPPERHPGLL</sequence>
<accession>A0ABW2CU33</accession>
<dbReference type="Gene3D" id="1.10.30.50">
    <property type="match status" value="1"/>
</dbReference>
<evidence type="ECO:0000313" key="2">
    <source>
        <dbReference type="EMBL" id="MFC6885307.1"/>
    </source>
</evidence>
<dbReference type="CDD" id="cd00085">
    <property type="entry name" value="HNHc"/>
    <property type="match status" value="1"/>
</dbReference>
<keyword evidence="2" id="KW-0378">Hydrolase</keyword>
<comment type="caution">
    <text evidence="2">The sequence shown here is derived from an EMBL/GenBank/DDBJ whole genome shotgun (WGS) entry which is preliminary data.</text>
</comment>
<reference evidence="3" key="1">
    <citation type="journal article" date="2019" name="Int. J. Syst. Evol. Microbiol.">
        <title>The Global Catalogue of Microorganisms (GCM) 10K type strain sequencing project: providing services to taxonomists for standard genome sequencing and annotation.</title>
        <authorList>
            <consortium name="The Broad Institute Genomics Platform"/>
            <consortium name="The Broad Institute Genome Sequencing Center for Infectious Disease"/>
            <person name="Wu L."/>
            <person name="Ma J."/>
        </authorList>
    </citation>
    <scope>NUCLEOTIDE SEQUENCE [LARGE SCALE GENOMIC DNA]</scope>
    <source>
        <strain evidence="3">JCM 3369</strain>
    </source>
</reference>
<dbReference type="GO" id="GO:0004519">
    <property type="term" value="F:endonuclease activity"/>
    <property type="evidence" value="ECO:0007669"/>
    <property type="project" value="UniProtKB-KW"/>
</dbReference>
<dbReference type="RefSeq" id="WP_206681597.1">
    <property type="nucleotide sequence ID" value="NZ_JBHSXE010000001.1"/>
</dbReference>
<name>A0ABW2CU33_9ACTN</name>
<organism evidence="2 3">
    <name type="scientific">Actinomadura yumaensis</name>
    <dbReference type="NCBI Taxonomy" id="111807"/>
    <lineage>
        <taxon>Bacteria</taxon>
        <taxon>Bacillati</taxon>
        <taxon>Actinomycetota</taxon>
        <taxon>Actinomycetes</taxon>
        <taxon>Streptosporangiales</taxon>
        <taxon>Thermomonosporaceae</taxon>
        <taxon>Actinomadura</taxon>
    </lineage>
</organism>
<feature type="region of interest" description="Disordered" evidence="1">
    <location>
        <begin position="73"/>
        <end position="99"/>
    </location>
</feature>